<evidence type="ECO:0000256" key="1">
    <source>
        <dbReference type="ARBA" id="ARBA00004613"/>
    </source>
</evidence>
<name>A0AAW0N019_9GOBI</name>
<comment type="caution">
    <text evidence="7">The sequence shown here is derived from an EMBL/GenBank/DDBJ whole genome shotgun (WGS) entry which is preliminary data.</text>
</comment>
<feature type="domain" description="WxxW" evidence="6">
    <location>
        <begin position="208"/>
        <end position="262"/>
    </location>
</feature>
<keyword evidence="8" id="KW-1185">Reference proteome</keyword>
<keyword evidence="4" id="KW-0325">Glycoprotein</keyword>
<dbReference type="Pfam" id="PF13330">
    <property type="entry name" value="Mucin2_WxxW"/>
    <property type="match status" value="3"/>
</dbReference>
<dbReference type="InterPro" id="IPR039675">
    <property type="entry name" value="CILP1/CILP2"/>
</dbReference>
<proteinExistence type="predicted"/>
<dbReference type="PANTHER" id="PTHR15031">
    <property type="entry name" value="CARTILAGE INTERMEDIATE LAYER PROTEIN CLIP"/>
    <property type="match status" value="1"/>
</dbReference>
<evidence type="ECO:0000256" key="4">
    <source>
        <dbReference type="ARBA" id="ARBA00023180"/>
    </source>
</evidence>
<accession>A0AAW0N019</accession>
<sequence>MAKWLFLITMLLLGLECWTEWFDIDNPWDGDGDFEIIQNILNSDVRVCSGRMELDVRTITGVSANKTKQNFLMYDLAEGFVCVHRDQPSNLRCEDYKIRYKCPISFYSKNEVECWTDWFSRDHGKGTGEWETLADLYTENPGQICAKPLDIEAVTVKDGFTPKSFPDVLTMSAEEGLVCKAADNPQGCQDYKVRFKCPLEFCLKEECWTDWFVRGRGGDLVSWGVLSAIKSRPTDQFCKEILSTEIKGIINNDATPFSKLYDQKGNVNAYLYHNQDISYEVRYMCNIGHCTPEPVPVQAAVEDYDQIDDF</sequence>
<keyword evidence="3 5" id="KW-0732">Signal</keyword>
<feature type="domain" description="WxxW" evidence="6">
    <location>
        <begin position="18"/>
        <end position="102"/>
    </location>
</feature>
<feature type="chain" id="PRO_5044013092" description="WxxW domain-containing protein" evidence="5">
    <location>
        <begin position="20"/>
        <end position="310"/>
    </location>
</feature>
<evidence type="ECO:0000256" key="3">
    <source>
        <dbReference type="ARBA" id="ARBA00022729"/>
    </source>
</evidence>
<dbReference type="EMBL" id="JBBPFD010000021">
    <property type="protein sequence ID" value="KAK7882737.1"/>
    <property type="molecule type" value="Genomic_DNA"/>
</dbReference>
<organism evidence="7 8">
    <name type="scientific">Mugilogobius chulae</name>
    <name type="common">yellowstripe goby</name>
    <dbReference type="NCBI Taxonomy" id="88201"/>
    <lineage>
        <taxon>Eukaryota</taxon>
        <taxon>Metazoa</taxon>
        <taxon>Chordata</taxon>
        <taxon>Craniata</taxon>
        <taxon>Vertebrata</taxon>
        <taxon>Euteleostomi</taxon>
        <taxon>Actinopterygii</taxon>
        <taxon>Neopterygii</taxon>
        <taxon>Teleostei</taxon>
        <taxon>Neoteleostei</taxon>
        <taxon>Acanthomorphata</taxon>
        <taxon>Gobiaria</taxon>
        <taxon>Gobiiformes</taxon>
        <taxon>Gobioidei</taxon>
        <taxon>Gobiidae</taxon>
        <taxon>Gobionellinae</taxon>
        <taxon>Mugilogobius</taxon>
    </lineage>
</organism>
<dbReference type="Proteomes" id="UP001460270">
    <property type="component" value="Unassembled WGS sequence"/>
</dbReference>
<feature type="signal peptide" evidence="5">
    <location>
        <begin position="1"/>
        <end position="19"/>
    </location>
</feature>
<protein>
    <recommendedName>
        <fullName evidence="6">WxxW domain-containing protein</fullName>
    </recommendedName>
</protein>
<gene>
    <name evidence="7" type="ORF">WMY93_028911</name>
</gene>
<evidence type="ECO:0000256" key="5">
    <source>
        <dbReference type="SAM" id="SignalP"/>
    </source>
</evidence>
<evidence type="ECO:0000313" key="7">
    <source>
        <dbReference type="EMBL" id="KAK7882737.1"/>
    </source>
</evidence>
<dbReference type="AlphaFoldDB" id="A0AAW0N019"/>
<keyword evidence="2" id="KW-0964">Secreted</keyword>
<dbReference type="PANTHER" id="PTHR15031:SF4">
    <property type="entry name" value="CARTILAGE INTERMEDIATE LAYER PROTEIN 1"/>
    <property type="match status" value="1"/>
</dbReference>
<evidence type="ECO:0000313" key="8">
    <source>
        <dbReference type="Proteomes" id="UP001460270"/>
    </source>
</evidence>
<reference evidence="8" key="1">
    <citation type="submission" date="2024-04" db="EMBL/GenBank/DDBJ databases">
        <title>Salinicola lusitanus LLJ914,a marine bacterium isolated from the Okinawa Trough.</title>
        <authorList>
            <person name="Li J."/>
        </authorList>
    </citation>
    <scope>NUCLEOTIDE SEQUENCE [LARGE SCALE GENOMIC DNA]</scope>
</reference>
<comment type="subcellular location">
    <subcellularLocation>
        <location evidence="1">Secreted</location>
    </subcellularLocation>
</comment>
<evidence type="ECO:0000259" key="6">
    <source>
        <dbReference type="Pfam" id="PF13330"/>
    </source>
</evidence>
<dbReference type="GO" id="GO:0005576">
    <property type="term" value="C:extracellular region"/>
    <property type="evidence" value="ECO:0007669"/>
    <property type="project" value="UniProtKB-SubCell"/>
</dbReference>
<feature type="domain" description="WxxW" evidence="6">
    <location>
        <begin position="115"/>
        <end position="197"/>
    </location>
</feature>
<evidence type="ECO:0000256" key="2">
    <source>
        <dbReference type="ARBA" id="ARBA00022525"/>
    </source>
</evidence>
<dbReference type="InterPro" id="IPR025155">
    <property type="entry name" value="WxxW_domain"/>
</dbReference>